<feature type="domain" description="PPM-type phosphatase" evidence="3">
    <location>
        <begin position="140"/>
        <end position="362"/>
    </location>
</feature>
<dbReference type="Pfam" id="PF07228">
    <property type="entry name" value="SpoIIE"/>
    <property type="match status" value="1"/>
</dbReference>
<evidence type="ECO:0000259" key="3">
    <source>
        <dbReference type="SMART" id="SM00331"/>
    </source>
</evidence>
<keyword evidence="2" id="KW-0812">Transmembrane</keyword>
<evidence type="ECO:0000313" key="4">
    <source>
        <dbReference type="EMBL" id="EKE27965.1"/>
    </source>
</evidence>
<proteinExistence type="predicted"/>
<reference evidence="4" key="1">
    <citation type="journal article" date="2012" name="Science">
        <title>Fermentation, hydrogen, and sulfur metabolism in multiple uncultivated bacterial phyla.</title>
        <authorList>
            <person name="Wrighton K.C."/>
            <person name="Thomas B.C."/>
            <person name="Sharon I."/>
            <person name="Miller C.S."/>
            <person name="Castelle C.J."/>
            <person name="VerBerkmoes N.C."/>
            <person name="Wilkins M.J."/>
            <person name="Hettich R.L."/>
            <person name="Lipton M.S."/>
            <person name="Williams K.H."/>
            <person name="Long P.E."/>
            <person name="Banfield J.F."/>
        </authorList>
    </citation>
    <scope>NUCLEOTIDE SEQUENCE [LARGE SCALE GENOMIC DNA]</scope>
</reference>
<accession>K2GX66</accession>
<dbReference type="PANTHER" id="PTHR43156">
    <property type="entry name" value="STAGE II SPORULATION PROTEIN E-RELATED"/>
    <property type="match status" value="1"/>
</dbReference>
<evidence type="ECO:0000256" key="2">
    <source>
        <dbReference type="SAM" id="Phobius"/>
    </source>
</evidence>
<dbReference type="SMART" id="SM00331">
    <property type="entry name" value="PP2C_SIG"/>
    <property type="match status" value="1"/>
</dbReference>
<dbReference type="AlphaFoldDB" id="K2GX66"/>
<dbReference type="InterPro" id="IPR036457">
    <property type="entry name" value="PPM-type-like_dom_sf"/>
</dbReference>
<sequence length="387" mass="46160">MKNWLQKNWILITTIIIILLNFLAYYFINDSIKEIDFIWPSLFAIELVAFYVFIHSALLSPIMQLKKEIALFLAWEKKWQKMTINSSNPIMQTVLNFFNKSLEILKNFKEELRSWKELKSEVQLASEIQKNTLTKNLPIIGSIDIVANTKSATEVGWDSYDVIKQGDNYYIYLGDVTWHWVASWFVMMMVNALVSGFSKKLISSAEILAHTNEILKPRVPSNMLMTLLMVRWNEMEKKLFMTWAGHEYLLVYKKSQQKAFKIKSGGVALWMTKNISKIVKESQIWIEQWDIIIMYTDWITEARNTNKEDWMMYWVDKLIETIEKSPYKTAQWVFNNITIELSKWMWYNHKQFDDITLITMHYKWDKSIEENANPVIPKENITEWYWQ</sequence>
<feature type="transmembrane region" description="Helical" evidence="2">
    <location>
        <begin position="40"/>
        <end position="59"/>
    </location>
</feature>
<keyword evidence="2" id="KW-0472">Membrane</keyword>
<name>K2GX66_9BACT</name>
<dbReference type="InterPro" id="IPR001932">
    <property type="entry name" value="PPM-type_phosphatase-like_dom"/>
</dbReference>
<evidence type="ECO:0000256" key="1">
    <source>
        <dbReference type="ARBA" id="ARBA00022801"/>
    </source>
</evidence>
<comment type="caution">
    <text evidence="4">The sequence shown here is derived from an EMBL/GenBank/DDBJ whole genome shotgun (WGS) entry which is preliminary data.</text>
</comment>
<dbReference type="EMBL" id="AMFJ01000390">
    <property type="protein sequence ID" value="EKE27965.1"/>
    <property type="molecule type" value="Genomic_DNA"/>
</dbReference>
<dbReference type="Gene3D" id="3.60.40.10">
    <property type="entry name" value="PPM-type phosphatase domain"/>
    <property type="match status" value="1"/>
</dbReference>
<organism evidence="4">
    <name type="scientific">uncultured bacterium</name>
    <name type="common">gcode 4</name>
    <dbReference type="NCBI Taxonomy" id="1234023"/>
    <lineage>
        <taxon>Bacteria</taxon>
        <taxon>environmental samples</taxon>
    </lineage>
</organism>
<dbReference type="GO" id="GO:0016791">
    <property type="term" value="F:phosphatase activity"/>
    <property type="evidence" value="ECO:0007669"/>
    <property type="project" value="TreeGrafter"/>
</dbReference>
<keyword evidence="2" id="KW-1133">Transmembrane helix</keyword>
<gene>
    <name evidence="4" type="ORF">ACD_3C00116G0002</name>
</gene>
<protein>
    <recommendedName>
        <fullName evidence="3">PPM-type phosphatase domain-containing protein</fullName>
    </recommendedName>
</protein>
<feature type="transmembrane region" description="Helical" evidence="2">
    <location>
        <begin position="9"/>
        <end position="28"/>
    </location>
</feature>
<keyword evidence="1" id="KW-0378">Hydrolase</keyword>
<dbReference type="InterPro" id="IPR052016">
    <property type="entry name" value="Bact_Sigma-Reg"/>
</dbReference>
<dbReference type="PANTHER" id="PTHR43156:SF2">
    <property type="entry name" value="STAGE II SPORULATION PROTEIN E"/>
    <property type="match status" value="1"/>
</dbReference>